<name>A0A8H3FM73_9LECA</name>
<comment type="caution">
    <text evidence="3">The sequence shown here is derived from an EMBL/GenBank/DDBJ whole genome shotgun (WGS) entry which is preliminary data.</text>
</comment>
<proteinExistence type="predicted"/>
<keyword evidence="1" id="KW-0472">Membrane</keyword>
<reference evidence="3" key="1">
    <citation type="submission" date="2021-03" db="EMBL/GenBank/DDBJ databases">
        <authorList>
            <person name="Tagirdzhanova G."/>
        </authorList>
    </citation>
    <scope>NUCLEOTIDE SEQUENCE</scope>
</reference>
<protein>
    <submittedName>
        <fullName evidence="3">Uncharacterized protein</fullName>
    </submittedName>
</protein>
<feature type="transmembrane region" description="Helical" evidence="1">
    <location>
        <begin position="173"/>
        <end position="195"/>
    </location>
</feature>
<feature type="chain" id="PRO_5034431095" evidence="2">
    <location>
        <begin position="20"/>
        <end position="227"/>
    </location>
</feature>
<keyword evidence="1" id="KW-1133">Transmembrane helix</keyword>
<feature type="signal peptide" evidence="2">
    <location>
        <begin position="1"/>
        <end position="19"/>
    </location>
</feature>
<gene>
    <name evidence="3" type="ORF">IMSHALPRED_006826</name>
</gene>
<keyword evidence="1" id="KW-0812">Transmembrane</keyword>
<evidence type="ECO:0000313" key="4">
    <source>
        <dbReference type="Proteomes" id="UP000664534"/>
    </source>
</evidence>
<dbReference type="EMBL" id="CAJPDT010000041">
    <property type="protein sequence ID" value="CAF9925934.1"/>
    <property type="molecule type" value="Genomic_DNA"/>
</dbReference>
<keyword evidence="4" id="KW-1185">Reference proteome</keyword>
<dbReference type="Proteomes" id="UP000664534">
    <property type="component" value="Unassembled WGS sequence"/>
</dbReference>
<evidence type="ECO:0000256" key="2">
    <source>
        <dbReference type="SAM" id="SignalP"/>
    </source>
</evidence>
<evidence type="ECO:0000256" key="1">
    <source>
        <dbReference type="SAM" id="Phobius"/>
    </source>
</evidence>
<organism evidence="3 4">
    <name type="scientific">Imshaugia aleurites</name>
    <dbReference type="NCBI Taxonomy" id="172621"/>
    <lineage>
        <taxon>Eukaryota</taxon>
        <taxon>Fungi</taxon>
        <taxon>Dikarya</taxon>
        <taxon>Ascomycota</taxon>
        <taxon>Pezizomycotina</taxon>
        <taxon>Lecanoromycetes</taxon>
        <taxon>OSLEUM clade</taxon>
        <taxon>Lecanoromycetidae</taxon>
        <taxon>Lecanorales</taxon>
        <taxon>Lecanorineae</taxon>
        <taxon>Parmeliaceae</taxon>
        <taxon>Imshaugia</taxon>
    </lineage>
</organism>
<sequence>MSLITLALWAWFLAEVCVGQSITPAPTAPGYTVVSSSYQEYLLFTAYSMTSAFAEDGFCFTNSGASTPLKTPYSVAKPATATADPAQYQSAEATWFVNYLDVPDWGICGENGSLAVQMTSADTTAFVNVAVQTIFRAASLTSSVFPTNTPSLAFTQSSLPTPASAGLSTGVKAAIGLLVSVVILAVVVPALNLCYRYRKQRAAMMERKIQEKLETETQSEIGFSKGI</sequence>
<evidence type="ECO:0000313" key="3">
    <source>
        <dbReference type="EMBL" id="CAF9925934.1"/>
    </source>
</evidence>
<accession>A0A8H3FM73</accession>
<dbReference type="AlphaFoldDB" id="A0A8H3FM73"/>
<keyword evidence="2" id="KW-0732">Signal</keyword>